<evidence type="ECO:0000313" key="2">
    <source>
        <dbReference type="EnsemblProtists" id="EOD22741"/>
    </source>
</evidence>
<dbReference type="STRING" id="2903.R1EIC6"/>
<keyword evidence="1" id="KW-0812">Transmembrane</keyword>
<dbReference type="PaxDb" id="2903-EOD22741"/>
<dbReference type="HOGENOM" id="CLU_033952_0_0_1"/>
<dbReference type="KEGG" id="ehx:EMIHUDRAFT_195074"/>
<dbReference type="RefSeq" id="XP_005775170.1">
    <property type="nucleotide sequence ID" value="XM_005775113.1"/>
</dbReference>
<dbReference type="PANTHER" id="PTHR18640">
    <property type="entry name" value="SOLUTE CARRIER FAMILY 10 MEMBER 7"/>
    <property type="match status" value="1"/>
</dbReference>
<feature type="transmembrane region" description="Helical" evidence="1">
    <location>
        <begin position="255"/>
        <end position="278"/>
    </location>
</feature>
<dbReference type="OMA" id="NCAPATI"/>
<organism evidence="2 3">
    <name type="scientific">Emiliania huxleyi (strain CCMP1516)</name>
    <dbReference type="NCBI Taxonomy" id="280463"/>
    <lineage>
        <taxon>Eukaryota</taxon>
        <taxon>Haptista</taxon>
        <taxon>Haptophyta</taxon>
        <taxon>Prymnesiophyceae</taxon>
        <taxon>Isochrysidales</taxon>
        <taxon>Noelaerhabdaceae</taxon>
        <taxon>Emiliania</taxon>
    </lineage>
</organism>
<dbReference type="PANTHER" id="PTHR18640:SF10">
    <property type="entry name" value="SODIUM_METABOLITE COTRANSPORTER BASS4, CHLOROPLASTIC-RELATED"/>
    <property type="match status" value="1"/>
</dbReference>
<proteinExistence type="predicted"/>
<sequence length="311" mass="33341">MGPDLGAVASWKACSGLLGCVGVVQTVCVVVIFFISGLTLKTDEVKRALTSWPDALFGVVSILLITPLLALLPTRLRFLPAEFQVGFLLFCSMPTTINSGVALVGTGRGNVAMALLLTLASNLLGVFTVPFSLSLLLQVSDVRIDASPLLAKLMMMILLPLLLGKAARDWSPRLRERLKQRKQLVSNGSSLLLCLIPREGVGRQAALRSLSGSECAALFACGAGVHAAIVIMGSQKTLPMAMTVLSFFPPSLGEPGLIALPCIVSHLLQIFADAFLVARQPRCRRDAAEIEIADRRTRLPRREAVGHRPRP</sequence>
<dbReference type="AlphaFoldDB" id="A0A0D3JGV6"/>
<dbReference type="Pfam" id="PF13593">
    <property type="entry name" value="SBF_like"/>
    <property type="match status" value="2"/>
</dbReference>
<keyword evidence="3" id="KW-1185">Reference proteome</keyword>
<name>A0A0D3JGV6_EMIH1</name>
<evidence type="ECO:0000256" key="1">
    <source>
        <dbReference type="SAM" id="Phobius"/>
    </source>
</evidence>
<dbReference type="InterPro" id="IPR016833">
    <property type="entry name" value="Put_Na-Bile_cotransptr"/>
</dbReference>
<protein>
    <submittedName>
        <fullName evidence="2">Uncharacterized protein</fullName>
    </submittedName>
</protein>
<feature type="transmembrane region" description="Helical" evidence="1">
    <location>
        <begin position="84"/>
        <end position="104"/>
    </location>
</feature>
<dbReference type="GeneID" id="17268288"/>
<dbReference type="eggNOG" id="KOG4821">
    <property type="taxonomic scope" value="Eukaryota"/>
</dbReference>
<feature type="transmembrane region" description="Helical" evidence="1">
    <location>
        <begin position="111"/>
        <end position="137"/>
    </location>
</feature>
<reference evidence="3" key="1">
    <citation type="journal article" date="2013" name="Nature">
        <title>Pan genome of the phytoplankton Emiliania underpins its global distribution.</title>
        <authorList>
            <person name="Read B.A."/>
            <person name="Kegel J."/>
            <person name="Klute M.J."/>
            <person name="Kuo A."/>
            <person name="Lefebvre S.C."/>
            <person name="Maumus F."/>
            <person name="Mayer C."/>
            <person name="Miller J."/>
            <person name="Monier A."/>
            <person name="Salamov A."/>
            <person name="Young J."/>
            <person name="Aguilar M."/>
            <person name="Claverie J.M."/>
            <person name="Frickenhaus S."/>
            <person name="Gonzalez K."/>
            <person name="Herman E.K."/>
            <person name="Lin Y.C."/>
            <person name="Napier J."/>
            <person name="Ogata H."/>
            <person name="Sarno A.F."/>
            <person name="Shmutz J."/>
            <person name="Schroeder D."/>
            <person name="de Vargas C."/>
            <person name="Verret F."/>
            <person name="von Dassow P."/>
            <person name="Valentin K."/>
            <person name="Van de Peer Y."/>
            <person name="Wheeler G."/>
            <person name="Dacks J.B."/>
            <person name="Delwiche C.F."/>
            <person name="Dyhrman S.T."/>
            <person name="Glockner G."/>
            <person name="John U."/>
            <person name="Richards T."/>
            <person name="Worden A.Z."/>
            <person name="Zhang X."/>
            <person name="Grigoriev I.V."/>
            <person name="Allen A.E."/>
            <person name="Bidle K."/>
            <person name="Borodovsky M."/>
            <person name="Bowler C."/>
            <person name="Brownlee C."/>
            <person name="Cock J.M."/>
            <person name="Elias M."/>
            <person name="Gladyshev V.N."/>
            <person name="Groth M."/>
            <person name="Guda C."/>
            <person name="Hadaegh A."/>
            <person name="Iglesias-Rodriguez M.D."/>
            <person name="Jenkins J."/>
            <person name="Jones B.M."/>
            <person name="Lawson T."/>
            <person name="Leese F."/>
            <person name="Lindquist E."/>
            <person name="Lobanov A."/>
            <person name="Lomsadze A."/>
            <person name="Malik S.B."/>
            <person name="Marsh M.E."/>
            <person name="Mackinder L."/>
            <person name="Mock T."/>
            <person name="Mueller-Roeber B."/>
            <person name="Pagarete A."/>
            <person name="Parker M."/>
            <person name="Probert I."/>
            <person name="Quesneville H."/>
            <person name="Raines C."/>
            <person name="Rensing S.A."/>
            <person name="Riano-Pachon D.M."/>
            <person name="Richier S."/>
            <person name="Rokitta S."/>
            <person name="Shiraiwa Y."/>
            <person name="Soanes D.M."/>
            <person name="van der Giezen M."/>
            <person name="Wahlund T.M."/>
            <person name="Williams B."/>
            <person name="Wilson W."/>
            <person name="Wolfe G."/>
            <person name="Wurch L.L."/>
        </authorList>
    </citation>
    <scope>NUCLEOTIDE SEQUENCE</scope>
</reference>
<reference evidence="2" key="2">
    <citation type="submission" date="2024-10" db="UniProtKB">
        <authorList>
            <consortium name="EnsemblProtists"/>
        </authorList>
    </citation>
    <scope>IDENTIFICATION</scope>
</reference>
<keyword evidence="1" id="KW-0472">Membrane</keyword>
<dbReference type="InterPro" id="IPR038770">
    <property type="entry name" value="Na+/solute_symporter_sf"/>
</dbReference>
<evidence type="ECO:0000313" key="3">
    <source>
        <dbReference type="Proteomes" id="UP000013827"/>
    </source>
</evidence>
<feature type="transmembrane region" description="Helical" evidence="1">
    <location>
        <begin position="215"/>
        <end position="235"/>
    </location>
</feature>
<dbReference type="EnsemblProtists" id="EOD22741">
    <property type="protein sequence ID" value="EOD22741"/>
    <property type="gene ID" value="EMIHUDRAFT_195074"/>
</dbReference>
<dbReference type="Proteomes" id="UP000013827">
    <property type="component" value="Unassembled WGS sequence"/>
</dbReference>
<dbReference type="Gene3D" id="1.20.1530.20">
    <property type="match status" value="1"/>
</dbReference>
<feature type="transmembrane region" description="Helical" evidence="1">
    <location>
        <begin position="16"/>
        <end position="40"/>
    </location>
</feature>
<accession>A0A0D3JGV6</accession>
<keyword evidence="1" id="KW-1133">Transmembrane helix</keyword>
<feature type="transmembrane region" description="Helical" evidence="1">
    <location>
        <begin position="52"/>
        <end position="72"/>
    </location>
</feature>